<feature type="compositionally biased region" description="Low complexity" evidence="1">
    <location>
        <begin position="26"/>
        <end position="49"/>
    </location>
</feature>
<dbReference type="VEuPathDB" id="VectorBase:AMAM008940"/>
<name>A0A182SL51_9DIPT</name>
<reference evidence="3" key="1">
    <citation type="submission" date="2013-09" db="EMBL/GenBank/DDBJ databases">
        <title>The Genome Sequence of Anopheles maculatus species B.</title>
        <authorList>
            <consortium name="The Broad Institute Genomics Platform"/>
            <person name="Neafsey D.E."/>
            <person name="Besansky N."/>
            <person name="Howell P."/>
            <person name="Walton C."/>
            <person name="Young S.K."/>
            <person name="Zeng Q."/>
            <person name="Gargeya S."/>
            <person name="Fitzgerald M."/>
            <person name="Haas B."/>
            <person name="Abouelleil A."/>
            <person name="Allen A.W."/>
            <person name="Alvarado L."/>
            <person name="Arachchi H.M."/>
            <person name="Berlin A.M."/>
            <person name="Chapman S.B."/>
            <person name="Gainer-Dewar J."/>
            <person name="Goldberg J."/>
            <person name="Griggs A."/>
            <person name="Gujja S."/>
            <person name="Hansen M."/>
            <person name="Howarth C."/>
            <person name="Imamovic A."/>
            <person name="Ireland A."/>
            <person name="Larimer J."/>
            <person name="McCowan C."/>
            <person name="Murphy C."/>
            <person name="Pearson M."/>
            <person name="Poon T.W."/>
            <person name="Priest M."/>
            <person name="Roberts A."/>
            <person name="Saif S."/>
            <person name="Shea T."/>
            <person name="Sisk P."/>
            <person name="Sykes S."/>
            <person name="Wortman J."/>
            <person name="Nusbaum C."/>
            <person name="Birren B."/>
        </authorList>
    </citation>
    <scope>NUCLEOTIDE SEQUENCE [LARGE SCALE GENOMIC DNA]</scope>
    <source>
        <strain evidence="3">maculatus3</strain>
    </source>
</reference>
<evidence type="ECO:0000256" key="1">
    <source>
        <dbReference type="SAM" id="MobiDB-lite"/>
    </source>
</evidence>
<feature type="compositionally biased region" description="Low complexity" evidence="1">
    <location>
        <begin position="107"/>
        <end position="117"/>
    </location>
</feature>
<feature type="compositionally biased region" description="Polar residues" evidence="1">
    <location>
        <begin position="67"/>
        <end position="79"/>
    </location>
</feature>
<dbReference type="PROSITE" id="PS51257">
    <property type="entry name" value="PROKAR_LIPOPROTEIN"/>
    <property type="match status" value="1"/>
</dbReference>
<dbReference type="Proteomes" id="UP000075901">
    <property type="component" value="Unassembled WGS sequence"/>
</dbReference>
<dbReference type="AlphaFoldDB" id="A0A182SL51"/>
<feature type="region of interest" description="Disordered" evidence="1">
    <location>
        <begin position="26"/>
        <end position="117"/>
    </location>
</feature>
<reference evidence="2" key="2">
    <citation type="submission" date="2020-05" db="UniProtKB">
        <authorList>
            <consortium name="EnsemblMetazoa"/>
        </authorList>
    </citation>
    <scope>IDENTIFICATION</scope>
    <source>
        <strain evidence="2">maculatus3</strain>
    </source>
</reference>
<protein>
    <submittedName>
        <fullName evidence="2">Uncharacterized protein</fullName>
    </submittedName>
</protein>
<proteinExistence type="predicted"/>
<sequence>MERPPVISPDLIREVEARMNRDYLPPSLLSSASACSSPSSGTGPNSGPTAAPVSKHGPLEPVGPSILSASIQAPPTFSQHAPAAHHSNLAGVLGPCPAVPTPPPAHQQLQQQQQSVVQSQICNRRYATRTCKLPTVQEIGK</sequence>
<evidence type="ECO:0000313" key="2">
    <source>
        <dbReference type="EnsemblMetazoa" id="AMAM008940-PA"/>
    </source>
</evidence>
<organism evidence="2 3">
    <name type="scientific">Anopheles maculatus</name>
    <dbReference type="NCBI Taxonomy" id="74869"/>
    <lineage>
        <taxon>Eukaryota</taxon>
        <taxon>Metazoa</taxon>
        <taxon>Ecdysozoa</taxon>
        <taxon>Arthropoda</taxon>
        <taxon>Hexapoda</taxon>
        <taxon>Insecta</taxon>
        <taxon>Pterygota</taxon>
        <taxon>Neoptera</taxon>
        <taxon>Endopterygota</taxon>
        <taxon>Diptera</taxon>
        <taxon>Nematocera</taxon>
        <taxon>Culicoidea</taxon>
        <taxon>Culicidae</taxon>
        <taxon>Anophelinae</taxon>
        <taxon>Anopheles</taxon>
        <taxon>Anopheles maculatus group</taxon>
    </lineage>
</organism>
<dbReference type="EnsemblMetazoa" id="AMAM008940-RA">
    <property type="protein sequence ID" value="AMAM008940-PA"/>
    <property type="gene ID" value="AMAM008940"/>
</dbReference>
<evidence type="ECO:0000313" key="3">
    <source>
        <dbReference type="Proteomes" id="UP000075901"/>
    </source>
</evidence>
<accession>A0A182SL51</accession>
<keyword evidence="3" id="KW-1185">Reference proteome</keyword>